<feature type="domain" description="Hydantoinase B/oxoprolinase" evidence="1">
    <location>
        <begin position="19"/>
        <end position="545"/>
    </location>
</feature>
<dbReference type="GO" id="GO:0017168">
    <property type="term" value="F:5-oxoprolinase (ATP-hydrolyzing) activity"/>
    <property type="evidence" value="ECO:0007669"/>
    <property type="project" value="TreeGrafter"/>
</dbReference>
<keyword evidence="3" id="KW-1185">Reference proteome</keyword>
<dbReference type="EMBL" id="QAOH01000002">
    <property type="protein sequence ID" value="PTQ75304.1"/>
    <property type="molecule type" value="Genomic_DNA"/>
</dbReference>
<dbReference type="OrthoDB" id="9761586at2"/>
<proteinExistence type="predicted"/>
<dbReference type="InterPro" id="IPR045079">
    <property type="entry name" value="Oxoprolinase-like"/>
</dbReference>
<protein>
    <submittedName>
        <fullName evidence="2">N-methylhydantoinase B</fullName>
    </submittedName>
</protein>
<evidence type="ECO:0000259" key="1">
    <source>
        <dbReference type="Pfam" id="PF02538"/>
    </source>
</evidence>
<dbReference type="PANTHER" id="PTHR11365:SF23">
    <property type="entry name" value="HYPOTHETICAL 5-OXOPROLINASE (EUROFUNG)-RELATED"/>
    <property type="match status" value="1"/>
</dbReference>
<dbReference type="PANTHER" id="PTHR11365">
    <property type="entry name" value="5-OXOPROLINASE RELATED"/>
    <property type="match status" value="1"/>
</dbReference>
<name>A0A2T5HUR2_9RHOB</name>
<reference evidence="2 3" key="1">
    <citation type="submission" date="2018-04" db="EMBL/GenBank/DDBJ databases">
        <title>Genomic Encyclopedia of Archaeal and Bacterial Type Strains, Phase II (KMG-II): from individual species to whole genera.</title>
        <authorList>
            <person name="Goeker M."/>
        </authorList>
    </citation>
    <scope>NUCLEOTIDE SEQUENCE [LARGE SCALE GENOMIC DNA]</scope>
    <source>
        <strain evidence="2 3">DSM 100434</strain>
    </source>
</reference>
<organism evidence="2 3">
    <name type="scientific">Celeribacter persicus</name>
    <dbReference type="NCBI Taxonomy" id="1651082"/>
    <lineage>
        <taxon>Bacteria</taxon>
        <taxon>Pseudomonadati</taxon>
        <taxon>Pseudomonadota</taxon>
        <taxon>Alphaproteobacteria</taxon>
        <taxon>Rhodobacterales</taxon>
        <taxon>Roseobacteraceae</taxon>
        <taxon>Celeribacter</taxon>
    </lineage>
</organism>
<sequence length="577" mass="62008">MTAPDYITSPVFADASELDAVTLEIILSGLRSVADETYIALMKSAFSTNIKERNDHSTALIDPKGRMISLCERSQPIHLSSMLGLTGALLRKYPLDAFRPGDVFISNDPYVADGSHLPDVNFSMPVFVDGKLLCFMCNIAHHADIGGMAPGSMSGGMTEIYQEGLRIPPVRLLTDYRVNEDIFDLVLLNARVPEERRGDYNAQIAACRLGERRIHELAERHGISALEQAFEQILARTYTRMTDAISQIPPGRYVFEDVMDDDGFGAMNIPIRLAVTVGDPAHEGRIQCDFEGSNPMVRGNINVPFRALQSSVVYAMRALLDPNIPSNQGMLDAIEIEAPEGSMLRAAFPAAVAGRANTCQRVIDVVLGALAPALPDKAVGAANGANTMVVFSGRDPETGKDYVYLETVGGGFGGRAAKDGKDGVQVHLINTSNLPVEAIETEYPLLVESYEFVENSGGAGMYRGGLGLRRTIRPVGHTAVFTGQGERFLNAPWGVFGGAEGGKGGFFLDSDAGRQPMDTKPGLTGVSPEQAVTVETAGAGGYGAPEQRDALAIEGDRTSGKYTADYLRAHYPQVKEA</sequence>
<dbReference type="GO" id="GO:0005829">
    <property type="term" value="C:cytosol"/>
    <property type="evidence" value="ECO:0007669"/>
    <property type="project" value="TreeGrafter"/>
</dbReference>
<dbReference type="Proteomes" id="UP000244077">
    <property type="component" value="Unassembled WGS sequence"/>
</dbReference>
<dbReference type="AlphaFoldDB" id="A0A2T5HUR2"/>
<evidence type="ECO:0000313" key="3">
    <source>
        <dbReference type="Proteomes" id="UP000244077"/>
    </source>
</evidence>
<dbReference type="RefSeq" id="WP_107815280.1">
    <property type="nucleotide sequence ID" value="NZ_QAOH01000002.1"/>
</dbReference>
<dbReference type="InterPro" id="IPR003692">
    <property type="entry name" value="Hydantoinase_B"/>
</dbReference>
<comment type="caution">
    <text evidence="2">The sequence shown here is derived from an EMBL/GenBank/DDBJ whole genome shotgun (WGS) entry which is preliminary data.</text>
</comment>
<accession>A0A2T5HUR2</accession>
<evidence type="ECO:0000313" key="2">
    <source>
        <dbReference type="EMBL" id="PTQ75304.1"/>
    </source>
</evidence>
<dbReference type="GO" id="GO:0006749">
    <property type="term" value="P:glutathione metabolic process"/>
    <property type="evidence" value="ECO:0007669"/>
    <property type="project" value="TreeGrafter"/>
</dbReference>
<dbReference type="Pfam" id="PF02538">
    <property type="entry name" value="Hydantoinase_B"/>
    <property type="match status" value="1"/>
</dbReference>
<gene>
    <name evidence="2" type="ORF">C8N42_102224</name>
</gene>